<proteinExistence type="predicted"/>
<sequence length="84" mass="9065">VTEFTLLHLRSPPLQDNSELAAALTTAMRAPDAWHAARFPSPPPAAAAPSAVWFEQADDPSRIMATARWASAAAHGEWVRSEES</sequence>
<protein>
    <submittedName>
        <fullName evidence="1">Uncharacterized protein</fullName>
    </submittedName>
</protein>
<organism evidence="1 2">
    <name type="scientific">Trichocladium antarcticum</name>
    <dbReference type="NCBI Taxonomy" id="1450529"/>
    <lineage>
        <taxon>Eukaryota</taxon>
        <taxon>Fungi</taxon>
        <taxon>Dikarya</taxon>
        <taxon>Ascomycota</taxon>
        <taxon>Pezizomycotina</taxon>
        <taxon>Sordariomycetes</taxon>
        <taxon>Sordariomycetidae</taxon>
        <taxon>Sordariales</taxon>
        <taxon>Chaetomiaceae</taxon>
        <taxon>Trichocladium</taxon>
    </lineage>
</organism>
<keyword evidence="2" id="KW-1185">Reference proteome</keyword>
<comment type="caution">
    <text evidence="1">The sequence shown here is derived from an EMBL/GenBank/DDBJ whole genome shotgun (WGS) entry which is preliminary data.</text>
</comment>
<name>A0AAN6URG4_9PEZI</name>
<accession>A0AAN6URG4</accession>
<reference evidence="1" key="1">
    <citation type="journal article" date="2023" name="Mol. Phylogenet. Evol.">
        <title>Genome-scale phylogeny and comparative genomics of the fungal order Sordariales.</title>
        <authorList>
            <person name="Hensen N."/>
            <person name="Bonometti L."/>
            <person name="Westerberg I."/>
            <person name="Brannstrom I.O."/>
            <person name="Guillou S."/>
            <person name="Cros-Aarteil S."/>
            <person name="Calhoun S."/>
            <person name="Haridas S."/>
            <person name="Kuo A."/>
            <person name="Mondo S."/>
            <person name="Pangilinan J."/>
            <person name="Riley R."/>
            <person name="LaButti K."/>
            <person name="Andreopoulos B."/>
            <person name="Lipzen A."/>
            <person name="Chen C."/>
            <person name="Yan M."/>
            <person name="Daum C."/>
            <person name="Ng V."/>
            <person name="Clum A."/>
            <person name="Steindorff A."/>
            <person name="Ohm R.A."/>
            <person name="Martin F."/>
            <person name="Silar P."/>
            <person name="Natvig D.O."/>
            <person name="Lalanne C."/>
            <person name="Gautier V."/>
            <person name="Ament-Velasquez S.L."/>
            <person name="Kruys A."/>
            <person name="Hutchinson M.I."/>
            <person name="Powell A.J."/>
            <person name="Barry K."/>
            <person name="Miller A.N."/>
            <person name="Grigoriev I.V."/>
            <person name="Debuchy R."/>
            <person name="Gladieux P."/>
            <person name="Hiltunen Thoren M."/>
            <person name="Johannesson H."/>
        </authorList>
    </citation>
    <scope>NUCLEOTIDE SEQUENCE</scope>
    <source>
        <strain evidence="1">CBS 123565</strain>
    </source>
</reference>
<feature type="non-terminal residue" evidence="1">
    <location>
        <position position="84"/>
    </location>
</feature>
<dbReference type="EMBL" id="MU853402">
    <property type="protein sequence ID" value="KAK4137471.1"/>
    <property type="molecule type" value="Genomic_DNA"/>
</dbReference>
<dbReference type="AlphaFoldDB" id="A0AAN6URG4"/>
<evidence type="ECO:0000313" key="1">
    <source>
        <dbReference type="EMBL" id="KAK4137471.1"/>
    </source>
</evidence>
<gene>
    <name evidence="1" type="ORF">BT67DRAFT_362349</name>
</gene>
<dbReference type="Proteomes" id="UP001304895">
    <property type="component" value="Unassembled WGS sequence"/>
</dbReference>
<feature type="non-terminal residue" evidence="1">
    <location>
        <position position="1"/>
    </location>
</feature>
<evidence type="ECO:0000313" key="2">
    <source>
        <dbReference type="Proteomes" id="UP001304895"/>
    </source>
</evidence>
<reference evidence="1" key="2">
    <citation type="submission" date="2023-05" db="EMBL/GenBank/DDBJ databases">
        <authorList>
            <consortium name="Lawrence Berkeley National Laboratory"/>
            <person name="Steindorff A."/>
            <person name="Hensen N."/>
            <person name="Bonometti L."/>
            <person name="Westerberg I."/>
            <person name="Brannstrom I.O."/>
            <person name="Guillou S."/>
            <person name="Cros-Aarteil S."/>
            <person name="Calhoun S."/>
            <person name="Haridas S."/>
            <person name="Kuo A."/>
            <person name="Mondo S."/>
            <person name="Pangilinan J."/>
            <person name="Riley R."/>
            <person name="Labutti K."/>
            <person name="Andreopoulos B."/>
            <person name="Lipzen A."/>
            <person name="Chen C."/>
            <person name="Yanf M."/>
            <person name="Daum C."/>
            <person name="Ng V."/>
            <person name="Clum A."/>
            <person name="Ohm R."/>
            <person name="Martin F."/>
            <person name="Silar P."/>
            <person name="Natvig D."/>
            <person name="Lalanne C."/>
            <person name="Gautier V."/>
            <person name="Ament-Velasquez S.L."/>
            <person name="Kruys A."/>
            <person name="Hutchinson M.I."/>
            <person name="Powell A.J."/>
            <person name="Barry K."/>
            <person name="Miller A.N."/>
            <person name="Grigoriev I.V."/>
            <person name="Debuchy R."/>
            <person name="Gladieux P."/>
            <person name="Thoren M.H."/>
            <person name="Johannesson H."/>
        </authorList>
    </citation>
    <scope>NUCLEOTIDE SEQUENCE</scope>
    <source>
        <strain evidence="1">CBS 123565</strain>
    </source>
</reference>